<keyword evidence="5" id="KW-0539">Nucleus</keyword>
<dbReference type="GO" id="GO:0007623">
    <property type="term" value="P:circadian rhythm"/>
    <property type="evidence" value="ECO:0007669"/>
    <property type="project" value="TreeGrafter"/>
</dbReference>
<dbReference type="SMART" id="SM00338">
    <property type="entry name" value="BRLZ"/>
    <property type="match status" value="1"/>
</dbReference>
<dbReference type="SUPFAM" id="SSF57959">
    <property type="entry name" value="Leucine zipper domain"/>
    <property type="match status" value="1"/>
</dbReference>
<dbReference type="Proteomes" id="UP000639338">
    <property type="component" value="Unassembled WGS sequence"/>
</dbReference>
<feature type="region of interest" description="Disordered" evidence="6">
    <location>
        <begin position="247"/>
        <end position="266"/>
    </location>
</feature>
<feature type="region of interest" description="Disordered" evidence="6">
    <location>
        <begin position="328"/>
        <end position="392"/>
    </location>
</feature>
<dbReference type="FunFam" id="1.20.5.170:FF:000025">
    <property type="entry name" value="nuclear factor interleukin-3-regulated protein-like"/>
    <property type="match status" value="1"/>
</dbReference>
<gene>
    <name evidence="8" type="ORF">HCN44_002926</name>
</gene>
<feature type="domain" description="BZIP" evidence="7">
    <location>
        <begin position="138"/>
        <end position="190"/>
    </location>
</feature>
<evidence type="ECO:0000313" key="8">
    <source>
        <dbReference type="EMBL" id="KAF7991364.1"/>
    </source>
</evidence>
<dbReference type="GO" id="GO:0005634">
    <property type="term" value="C:nucleus"/>
    <property type="evidence" value="ECO:0007669"/>
    <property type="project" value="TreeGrafter"/>
</dbReference>
<evidence type="ECO:0000259" key="7">
    <source>
        <dbReference type="PROSITE" id="PS50217"/>
    </source>
</evidence>
<keyword evidence="3" id="KW-0238">DNA-binding</keyword>
<keyword evidence="4" id="KW-0804">Transcription</keyword>
<dbReference type="InterPro" id="IPR047229">
    <property type="entry name" value="NFIL3-like"/>
</dbReference>
<dbReference type="GO" id="GO:0003677">
    <property type="term" value="F:DNA binding"/>
    <property type="evidence" value="ECO:0007669"/>
    <property type="project" value="UniProtKB-KW"/>
</dbReference>
<dbReference type="InterPro" id="IPR004827">
    <property type="entry name" value="bZIP"/>
</dbReference>
<dbReference type="PANTHER" id="PTHR15284:SF0">
    <property type="entry name" value="GH23983P"/>
    <property type="match status" value="1"/>
</dbReference>
<dbReference type="PROSITE" id="PS50217">
    <property type="entry name" value="BZIP"/>
    <property type="match status" value="1"/>
</dbReference>
<keyword evidence="2" id="KW-0805">Transcription regulation</keyword>
<feature type="compositionally biased region" description="Basic and acidic residues" evidence="6">
    <location>
        <begin position="123"/>
        <end position="154"/>
    </location>
</feature>
<feature type="compositionally biased region" description="Low complexity" evidence="6">
    <location>
        <begin position="334"/>
        <end position="388"/>
    </location>
</feature>
<proteinExistence type="inferred from homology"/>
<dbReference type="Pfam" id="PF07716">
    <property type="entry name" value="bZIP_2"/>
    <property type="match status" value="1"/>
</dbReference>
<evidence type="ECO:0000256" key="1">
    <source>
        <dbReference type="ARBA" id="ARBA00006079"/>
    </source>
</evidence>
<keyword evidence="9" id="KW-1185">Reference proteome</keyword>
<comment type="similarity">
    <text evidence="1">Belongs to the bZIP family. NFIL3 subfamily.</text>
</comment>
<feature type="region of interest" description="Disordered" evidence="6">
    <location>
        <begin position="1"/>
        <end position="157"/>
    </location>
</feature>
<evidence type="ECO:0000256" key="3">
    <source>
        <dbReference type="ARBA" id="ARBA00023125"/>
    </source>
</evidence>
<dbReference type="PROSITE" id="PS00036">
    <property type="entry name" value="BZIP_BASIC"/>
    <property type="match status" value="1"/>
</dbReference>
<accession>A0A835CP10</accession>
<dbReference type="Gene3D" id="1.20.5.170">
    <property type="match status" value="1"/>
</dbReference>
<feature type="compositionally biased region" description="Low complexity" evidence="6">
    <location>
        <begin position="65"/>
        <end position="95"/>
    </location>
</feature>
<evidence type="ECO:0000256" key="5">
    <source>
        <dbReference type="ARBA" id="ARBA00023242"/>
    </source>
</evidence>
<reference evidence="8 9" key="1">
    <citation type="submission" date="2020-08" db="EMBL/GenBank/DDBJ databases">
        <title>Aphidius gifuensis genome sequencing and assembly.</title>
        <authorList>
            <person name="Du Z."/>
        </authorList>
    </citation>
    <scope>NUCLEOTIDE SEQUENCE [LARGE SCALE GENOMIC DNA]</scope>
    <source>
        <strain evidence="8">YNYX2018</strain>
        <tissue evidence="8">Adults</tissue>
    </source>
</reference>
<evidence type="ECO:0000256" key="2">
    <source>
        <dbReference type="ARBA" id="ARBA00023015"/>
    </source>
</evidence>
<evidence type="ECO:0000256" key="4">
    <source>
        <dbReference type="ARBA" id="ARBA00023163"/>
    </source>
</evidence>
<comment type="caution">
    <text evidence="8">The sequence shown here is derived from an EMBL/GenBank/DDBJ whole genome shotgun (WGS) entry which is preliminary data.</text>
</comment>
<feature type="region of interest" description="Disordered" evidence="6">
    <location>
        <begin position="413"/>
        <end position="449"/>
    </location>
</feature>
<dbReference type="EMBL" id="JACMRX010000004">
    <property type="protein sequence ID" value="KAF7991364.1"/>
    <property type="molecule type" value="Genomic_DNA"/>
</dbReference>
<dbReference type="CDD" id="cd14694">
    <property type="entry name" value="bZIP_NFIL3"/>
    <property type="match status" value="1"/>
</dbReference>
<evidence type="ECO:0000313" key="9">
    <source>
        <dbReference type="Proteomes" id="UP000639338"/>
    </source>
</evidence>
<evidence type="ECO:0000256" key="6">
    <source>
        <dbReference type="SAM" id="MobiDB-lite"/>
    </source>
</evidence>
<dbReference type="AlphaFoldDB" id="A0A835CP10"/>
<dbReference type="OrthoDB" id="6151507at2759"/>
<protein>
    <recommendedName>
        <fullName evidence="7">BZIP domain-containing protein</fullName>
    </recommendedName>
</protein>
<dbReference type="InterPro" id="IPR047106">
    <property type="entry name" value="NFIL3-like_bZIP"/>
</dbReference>
<feature type="compositionally biased region" description="Low complexity" evidence="6">
    <location>
        <begin position="102"/>
        <end position="122"/>
    </location>
</feature>
<dbReference type="InterPro" id="IPR046347">
    <property type="entry name" value="bZIP_sf"/>
</dbReference>
<name>A0A835CP10_APHGI</name>
<sequence>MVAEFIARQSGSPINGETACLNGNMPASHTMSHHGSHNGHDGHGPLSHLSHSSHHANEMHHQHHQQQGQSQQQQQQQSQHPQMQHQAQQQQQQGQIHHHHQQQQQQQQGQSQVQQQQQQQLHESQRKQREFIPDNKKDDSYWDRRRRNNEAAKRSREKRRFNDMVLEQRVMELSKENHILKTQLEAIRDKFGICGENVISAEHVLSTLPNESSSSSSTTSSSLGVKRAKLPTSTTLLYARTPSPVHTSVIHQPVSGGGGARSPRSPAQLYIPETSAYPEAESFQYPYTHPPIHFDTSSALNLSRGRRAQSPFELSSGSGDESTQIIAQHPAPTNNSSSNNNNNNSSSNINNNNNSISSSNNNNTNNITSNNNNNNNSNATNNNNNNNSLPHKLRHKTRIGDKDAASALLALQGIKQEPGPRASPPWDNEGSSDERDSGISLGAEWTGPTTNVTVVPESEREVKSRLDRLASEVASLQSILRLSKTGDNNITPQQIISNNQATNSTSNINGIP</sequence>
<organism evidence="8 9">
    <name type="scientific">Aphidius gifuensis</name>
    <name type="common">Parasitoid wasp</name>
    <dbReference type="NCBI Taxonomy" id="684658"/>
    <lineage>
        <taxon>Eukaryota</taxon>
        <taxon>Metazoa</taxon>
        <taxon>Ecdysozoa</taxon>
        <taxon>Arthropoda</taxon>
        <taxon>Hexapoda</taxon>
        <taxon>Insecta</taxon>
        <taxon>Pterygota</taxon>
        <taxon>Neoptera</taxon>
        <taxon>Endopterygota</taxon>
        <taxon>Hymenoptera</taxon>
        <taxon>Apocrita</taxon>
        <taxon>Ichneumonoidea</taxon>
        <taxon>Braconidae</taxon>
        <taxon>Aphidiinae</taxon>
        <taxon>Aphidius</taxon>
    </lineage>
</organism>
<dbReference type="GO" id="GO:0003700">
    <property type="term" value="F:DNA-binding transcription factor activity"/>
    <property type="evidence" value="ECO:0007669"/>
    <property type="project" value="InterPro"/>
</dbReference>
<dbReference type="PANTHER" id="PTHR15284">
    <property type="entry name" value="NUCLEAR FACTOR INTERLEUKIN-3-REGULATED PROTEIN"/>
    <property type="match status" value="1"/>
</dbReference>